<dbReference type="EMBL" id="KI669506">
    <property type="protein sequence ID" value="OCF33028.1"/>
    <property type="molecule type" value="Genomic_DNA"/>
</dbReference>
<evidence type="ECO:0000256" key="1">
    <source>
        <dbReference type="SAM" id="Coils"/>
    </source>
</evidence>
<name>A0A1B9GPV5_9TREE</name>
<evidence type="ECO:0000313" key="4">
    <source>
        <dbReference type="EMBL" id="OCF33028.1"/>
    </source>
</evidence>
<keyword evidence="5" id="KW-1185">Reference proteome</keyword>
<gene>
    <name evidence="4" type="ORF">I316_05366</name>
</gene>
<dbReference type="OrthoDB" id="5390672at2759"/>
<dbReference type="PANTHER" id="PTHR14580:SF0">
    <property type="entry name" value="MULTIPLE MYELOMA TUMOR-ASSOCIATED PROTEIN 2"/>
    <property type="match status" value="1"/>
</dbReference>
<dbReference type="Proteomes" id="UP000092666">
    <property type="component" value="Unassembled WGS sequence"/>
</dbReference>
<dbReference type="PANTHER" id="PTHR14580">
    <property type="entry name" value="MULTIPLE MYELOMA TUMOR-ASSOCIATED PROTEIN 2 FAMILY MEMBER"/>
    <property type="match status" value="1"/>
</dbReference>
<feature type="region of interest" description="Disordered" evidence="2">
    <location>
        <begin position="88"/>
        <end position="143"/>
    </location>
</feature>
<dbReference type="InterPro" id="IPR039207">
    <property type="entry name" value="MMTAG2-like"/>
</dbReference>
<accession>A0A1B9GPV5</accession>
<dbReference type="AlphaFoldDB" id="A0A1B9GPV5"/>
<reference evidence="5" key="2">
    <citation type="submission" date="2013-12" db="EMBL/GenBank/DDBJ databases">
        <title>Evolution of pathogenesis and genome organization in the Tremellales.</title>
        <authorList>
            <person name="Cuomo C."/>
            <person name="Litvintseva A."/>
            <person name="Heitman J."/>
            <person name="Chen Y."/>
            <person name="Sun S."/>
            <person name="Springer D."/>
            <person name="Dromer F."/>
            <person name="Young S."/>
            <person name="Zeng Q."/>
            <person name="Chapman S."/>
            <person name="Gujja S."/>
            <person name="Saif S."/>
            <person name="Birren B."/>
        </authorList>
    </citation>
    <scope>NUCLEOTIDE SEQUENCE [LARGE SCALE GENOMIC DNA]</scope>
    <source>
        <strain evidence="5">BCC8398</strain>
    </source>
</reference>
<keyword evidence="1" id="KW-0175">Coiled coil</keyword>
<feature type="coiled-coil region" evidence="1">
    <location>
        <begin position="58"/>
        <end position="85"/>
    </location>
</feature>
<feature type="compositionally biased region" description="Basic and acidic residues" evidence="2">
    <location>
        <begin position="132"/>
        <end position="143"/>
    </location>
</feature>
<evidence type="ECO:0000259" key="3">
    <source>
        <dbReference type="Pfam" id="PF10159"/>
    </source>
</evidence>
<evidence type="ECO:0000313" key="5">
    <source>
        <dbReference type="Proteomes" id="UP000092666"/>
    </source>
</evidence>
<organism evidence="4 5">
    <name type="scientific">Kwoniella heveanensis BCC8398</name>
    <dbReference type="NCBI Taxonomy" id="1296120"/>
    <lineage>
        <taxon>Eukaryota</taxon>
        <taxon>Fungi</taxon>
        <taxon>Dikarya</taxon>
        <taxon>Basidiomycota</taxon>
        <taxon>Agaricomycotina</taxon>
        <taxon>Tremellomycetes</taxon>
        <taxon>Tremellales</taxon>
        <taxon>Cryptococcaceae</taxon>
        <taxon>Kwoniella</taxon>
    </lineage>
</organism>
<feature type="domain" description="Multiple myeloma tumor-associated protein 2-like N-terminal" evidence="3">
    <location>
        <begin position="9"/>
        <end position="88"/>
    </location>
</feature>
<protein>
    <recommendedName>
        <fullName evidence="3">Multiple myeloma tumor-associated protein 2-like N-terminal domain-containing protein</fullName>
    </recommendedName>
</protein>
<dbReference type="Pfam" id="PF10159">
    <property type="entry name" value="MMtag"/>
    <property type="match status" value="1"/>
</dbReference>
<evidence type="ECO:0000256" key="2">
    <source>
        <dbReference type="SAM" id="MobiDB-lite"/>
    </source>
</evidence>
<reference evidence="4 5" key="1">
    <citation type="submission" date="2013-07" db="EMBL/GenBank/DDBJ databases">
        <title>The Genome Sequence of Cryptococcus heveanensis BCC8398.</title>
        <authorList>
            <consortium name="The Broad Institute Genome Sequencing Platform"/>
            <person name="Cuomo C."/>
            <person name="Litvintseva A."/>
            <person name="Chen Y."/>
            <person name="Heitman J."/>
            <person name="Sun S."/>
            <person name="Springer D."/>
            <person name="Dromer F."/>
            <person name="Young S.K."/>
            <person name="Zeng Q."/>
            <person name="Gargeya S."/>
            <person name="Fitzgerald M."/>
            <person name="Abouelleil A."/>
            <person name="Alvarado L."/>
            <person name="Berlin A.M."/>
            <person name="Chapman S.B."/>
            <person name="Dewar J."/>
            <person name="Goldberg J."/>
            <person name="Griggs A."/>
            <person name="Gujja S."/>
            <person name="Hansen M."/>
            <person name="Howarth C."/>
            <person name="Imamovic A."/>
            <person name="Larimer J."/>
            <person name="McCowan C."/>
            <person name="Murphy C."/>
            <person name="Pearson M."/>
            <person name="Priest M."/>
            <person name="Roberts A."/>
            <person name="Saif S."/>
            <person name="Shea T."/>
            <person name="Sykes S."/>
            <person name="Wortman J."/>
            <person name="Nusbaum C."/>
            <person name="Birren B."/>
        </authorList>
    </citation>
    <scope>NUCLEOTIDE SEQUENCE [LARGE SCALE GENOMIC DNA]</scope>
    <source>
        <strain evidence="4 5">BCC8398</strain>
    </source>
</reference>
<dbReference type="InterPro" id="IPR019315">
    <property type="entry name" value="MMTA2_N"/>
</dbReference>
<proteinExistence type="predicted"/>
<sequence>MYDGPIRGGTRGGQGDFRWSQVANDKHRENYLGHTVNAPVGRWQKNSDIHWYNRDVQTSDQEKAAREKAEEIRRLKEQEEDALAIALGQVPKKRNHDHDHDHANGNGERAGVGTGANDVPVKKSEKDDEIERLEKEERKREKA</sequence>